<sequence>MEEILWEVQYLSPPKTIRYCKKCGMKTEHVSSGLFRVNAQQKSLDIWLIYRCASCKSTWNLTIYSRINPKSIGQTLLNQFMNNDSELAQRYAMDTELLKRSGAEIEAPSYSIIGEIIDFTKDVELKIVSKYSEKVKVSKILQEKLSLTKKVFDEMVSSGVIRLENGADIHKCKLQHDIAVLISGATSILKM</sequence>
<dbReference type="Proteomes" id="UP000050326">
    <property type="component" value="Unassembled WGS sequence"/>
</dbReference>
<dbReference type="InterPro" id="IPR009412">
    <property type="entry name" value="DUF1062"/>
</dbReference>
<organism evidence="1 2">
    <name type="scientific">Oxobacter pfennigii</name>
    <dbReference type="NCBI Taxonomy" id="36849"/>
    <lineage>
        <taxon>Bacteria</taxon>
        <taxon>Bacillati</taxon>
        <taxon>Bacillota</taxon>
        <taxon>Clostridia</taxon>
        <taxon>Eubacteriales</taxon>
        <taxon>Clostridiaceae</taxon>
        <taxon>Oxobacter</taxon>
    </lineage>
</organism>
<evidence type="ECO:0000313" key="1">
    <source>
        <dbReference type="EMBL" id="KPU43262.1"/>
    </source>
</evidence>
<evidence type="ECO:0008006" key="3">
    <source>
        <dbReference type="Google" id="ProtNLM"/>
    </source>
</evidence>
<dbReference type="EMBL" id="LKET01000041">
    <property type="protein sequence ID" value="KPU43262.1"/>
    <property type="molecule type" value="Genomic_DNA"/>
</dbReference>
<gene>
    <name evidence="1" type="ORF">OXPF_32760</name>
</gene>
<dbReference type="RefSeq" id="WP_054876267.1">
    <property type="nucleotide sequence ID" value="NZ_LKET01000041.1"/>
</dbReference>
<evidence type="ECO:0000313" key="2">
    <source>
        <dbReference type="Proteomes" id="UP000050326"/>
    </source>
</evidence>
<keyword evidence="2" id="KW-1185">Reference proteome</keyword>
<dbReference type="OrthoDB" id="9810886at2"/>
<comment type="caution">
    <text evidence="1">The sequence shown here is derived from an EMBL/GenBank/DDBJ whole genome shotgun (WGS) entry which is preliminary data.</text>
</comment>
<dbReference type="AlphaFoldDB" id="A0A0P8WLH0"/>
<reference evidence="1 2" key="1">
    <citation type="submission" date="2015-09" db="EMBL/GenBank/DDBJ databases">
        <title>Genome sequence of Oxobacter pfennigii DSM 3222.</title>
        <authorList>
            <person name="Poehlein A."/>
            <person name="Bengelsdorf F.R."/>
            <person name="Schiel-Bengelsdorf B."/>
            <person name="Duerre P."/>
            <person name="Daniel R."/>
        </authorList>
    </citation>
    <scope>NUCLEOTIDE SEQUENCE [LARGE SCALE GENOMIC DNA]</scope>
    <source>
        <strain evidence="1 2">DSM 3222</strain>
    </source>
</reference>
<dbReference type="Pfam" id="PF06353">
    <property type="entry name" value="DUF1062"/>
    <property type="match status" value="1"/>
</dbReference>
<accession>A0A0P8WLH0</accession>
<protein>
    <recommendedName>
        <fullName evidence="3">DUF1062 domain-containing protein</fullName>
    </recommendedName>
</protein>
<proteinExistence type="predicted"/>
<dbReference type="STRING" id="36849.OXPF_32760"/>
<name>A0A0P8WLH0_9CLOT</name>